<keyword evidence="1" id="KW-0472">Membrane</keyword>
<name>A0A561SAG1_9ACTN</name>
<keyword evidence="1" id="KW-0812">Transmembrane</keyword>
<evidence type="ECO:0000313" key="2">
    <source>
        <dbReference type="EMBL" id="TWF71785.1"/>
    </source>
</evidence>
<gene>
    <name evidence="2" type="ORF">FHX73_18156</name>
</gene>
<dbReference type="AlphaFoldDB" id="A0A561SAG1"/>
<keyword evidence="1" id="KW-1133">Transmembrane helix</keyword>
<proteinExistence type="predicted"/>
<sequence>MIRTALDGVVFCFVATLVVLAVLKLRQRQLTSRPRPVLPEHPPYHVTYVRADGDPALTCSCHRTPVHDGDDLLIWPAEEVLCKRTFAKGA</sequence>
<accession>A0A561SAG1</accession>
<dbReference type="Proteomes" id="UP000317940">
    <property type="component" value="Unassembled WGS sequence"/>
</dbReference>
<dbReference type="OrthoDB" id="9784339at2"/>
<dbReference type="RefSeq" id="WP_145911575.1">
    <property type="nucleotide sequence ID" value="NZ_BAAAMZ010000022.1"/>
</dbReference>
<comment type="caution">
    <text evidence="2">The sequence shown here is derived from an EMBL/GenBank/DDBJ whole genome shotgun (WGS) entry which is preliminary data.</text>
</comment>
<organism evidence="2 3">
    <name type="scientific">Kitasatospora viridis</name>
    <dbReference type="NCBI Taxonomy" id="281105"/>
    <lineage>
        <taxon>Bacteria</taxon>
        <taxon>Bacillati</taxon>
        <taxon>Actinomycetota</taxon>
        <taxon>Actinomycetes</taxon>
        <taxon>Kitasatosporales</taxon>
        <taxon>Streptomycetaceae</taxon>
        <taxon>Kitasatospora</taxon>
    </lineage>
</organism>
<reference evidence="2 3" key="1">
    <citation type="submission" date="2019-06" db="EMBL/GenBank/DDBJ databases">
        <title>Sequencing the genomes of 1000 actinobacteria strains.</title>
        <authorList>
            <person name="Klenk H.-P."/>
        </authorList>
    </citation>
    <scope>NUCLEOTIDE SEQUENCE [LARGE SCALE GENOMIC DNA]</scope>
    <source>
        <strain evidence="2 3">DSM 44826</strain>
    </source>
</reference>
<evidence type="ECO:0000313" key="3">
    <source>
        <dbReference type="Proteomes" id="UP000317940"/>
    </source>
</evidence>
<feature type="transmembrane region" description="Helical" evidence="1">
    <location>
        <begin position="6"/>
        <end position="25"/>
    </location>
</feature>
<evidence type="ECO:0000256" key="1">
    <source>
        <dbReference type="SAM" id="Phobius"/>
    </source>
</evidence>
<protein>
    <submittedName>
        <fullName evidence="2">Uncharacterized protein</fullName>
    </submittedName>
</protein>
<keyword evidence="3" id="KW-1185">Reference proteome</keyword>
<dbReference type="EMBL" id="VIWT01000008">
    <property type="protein sequence ID" value="TWF71785.1"/>
    <property type="molecule type" value="Genomic_DNA"/>
</dbReference>